<feature type="compositionally biased region" description="Polar residues" evidence="1">
    <location>
        <begin position="126"/>
        <end position="139"/>
    </location>
</feature>
<feature type="region of interest" description="Disordered" evidence="1">
    <location>
        <begin position="153"/>
        <end position="211"/>
    </location>
</feature>
<accession>A0A1B8GCA1</accession>
<feature type="region of interest" description="Disordered" evidence="1">
    <location>
        <begin position="1"/>
        <end position="140"/>
    </location>
</feature>
<evidence type="ECO:0000313" key="2">
    <source>
        <dbReference type="EMBL" id="OBT93475.1"/>
    </source>
</evidence>
<reference evidence="3" key="2">
    <citation type="journal article" date="2018" name="Nat. Commun.">
        <title>Extreme sensitivity to ultraviolet light in the fungal pathogen causing white-nose syndrome of bats.</title>
        <authorList>
            <person name="Palmer J.M."/>
            <person name="Drees K.P."/>
            <person name="Foster J.T."/>
            <person name="Lindner D.L."/>
        </authorList>
    </citation>
    <scope>NUCLEOTIDE SEQUENCE [LARGE SCALE GENOMIC DNA]</scope>
    <source>
        <strain evidence="3">UAMH 10579</strain>
    </source>
</reference>
<feature type="compositionally biased region" description="Acidic residues" evidence="1">
    <location>
        <begin position="159"/>
        <end position="168"/>
    </location>
</feature>
<dbReference type="EMBL" id="KV460253">
    <property type="protein sequence ID" value="OBT93475.1"/>
    <property type="molecule type" value="Genomic_DNA"/>
</dbReference>
<organism evidence="2 3">
    <name type="scientific">Pseudogymnoascus verrucosus</name>
    <dbReference type="NCBI Taxonomy" id="342668"/>
    <lineage>
        <taxon>Eukaryota</taxon>
        <taxon>Fungi</taxon>
        <taxon>Dikarya</taxon>
        <taxon>Ascomycota</taxon>
        <taxon>Pezizomycotina</taxon>
        <taxon>Leotiomycetes</taxon>
        <taxon>Thelebolales</taxon>
        <taxon>Thelebolaceae</taxon>
        <taxon>Pseudogymnoascus</taxon>
    </lineage>
</organism>
<dbReference type="AlphaFoldDB" id="A0A1B8GCA1"/>
<gene>
    <name evidence="2" type="ORF">VE01_08724</name>
</gene>
<evidence type="ECO:0000256" key="1">
    <source>
        <dbReference type="SAM" id="MobiDB-lite"/>
    </source>
</evidence>
<name>A0A1B8GCA1_9PEZI</name>
<dbReference type="GeneID" id="28842110"/>
<reference evidence="2 3" key="1">
    <citation type="submission" date="2016-03" db="EMBL/GenBank/DDBJ databases">
        <title>Comparative genomics of Pseudogymnoascus destructans, the fungus causing white-nose syndrome of bats.</title>
        <authorList>
            <person name="Palmer J.M."/>
            <person name="Drees K.P."/>
            <person name="Foster J.T."/>
            <person name="Lindner D.L."/>
        </authorList>
    </citation>
    <scope>NUCLEOTIDE SEQUENCE [LARGE SCALE GENOMIC DNA]</scope>
    <source>
        <strain evidence="2 3">UAMH 10579</strain>
    </source>
</reference>
<feature type="compositionally biased region" description="Low complexity" evidence="1">
    <location>
        <begin position="97"/>
        <end position="116"/>
    </location>
</feature>
<sequence>MSSSSDSSDWDSDSDSSDSQPSTPNVRFARRPTVPSSPPETPTTSSFPLGEPPHPASRPGIRNFSRPLPPTHDEIRPVGQGHNFTYIPQVRLEDLSPRSSTSSSSRSSRSNSPARSIDSDSDNEHPTITQHASIQSPLHHSTRSLIPANFTLSSLHDTDSDDSDDDDLSVILPDHYSDAASSRGAPSEHSSSSSTSSQHTPPTPFPADSKATRLADEFELLACAPRDDHDAWMSKQRLLKRMKRLSSGSIHKRTLSQSIGSETDDEDIKPYDANEIGASASGLRRLRRKTGERLSLIFDDPPQRIVECEEPESGEDEVVQERIPDMEEMLMLALPYYEMDTDMGY</sequence>
<dbReference type="RefSeq" id="XP_018127208.1">
    <property type="nucleotide sequence ID" value="XM_018278144.2"/>
</dbReference>
<keyword evidence="3" id="KW-1185">Reference proteome</keyword>
<proteinExistence type="predicted"/>
<evidence type="ECO:0000313" key="3">
    <source>
        <dbReference type="Proteomes" id="UP000091956"/>
    </source>
</evidence>
<feature type="compositionally biased region" description="Low complexity" evidence="1">
    <location>
        <begin position="181"/>
        <end position="197"/>
    </location>
</feature>
<dbReference type="STRING" id="342668.A0A1B8GCA1"/>
<dbReference type="Proteomes" id="UP000091956">
    <property type="component" value="Unassembled WGS sequence"/>
</dbReference>
<dbReference type="OrthoDB" id="4186058at2759"/>
<protein>
    <submittedName>
        <fullName evidence="2">Uncharacterized protein</fullName>
    </submittedName>
</protein>